<evidence type="ECO:0000256" key="1">
    <source>
        <dbReference type="SAM" id="Phobius"/>
    </source>
</evidence>
<evidence type="ECO:0000313" key="2">
    <source>
        <dbReference type="EMBL" id="GAH27592.1"/>
    </source>
</evidence>
<dbReference type="AlphaFoldDB" id="X1E4Y1"/>
<proteinExistence type="predicted"/>
<feature type="transmembrane region" description="Helical" evidence="1">
    <location>
        <begin position="7"/>
        <end position="28"/>
    </location>
</feature>
<accession>X1E4Y1</accession>
<name>X1E4Y1_9ZZZZ</name>
<dbReference type="EMBL" id="BARU01005160">
    <property type="protein sequence ID" value="GAH27592.1"/>
    <property type="molecule type" value="Genomic_DNA"/>
</dbReference>
<organism evidence="2">
    <name type="scientific">marine sediment metagenome</name>
    <dbReference type="NCBI Taxonomy" id="412755"/>
    <lineage>
        <taxon>unclassified sequences</taxon>
        <taxon>metagenomes</taxon>
        <taxon>ecological metagenomes</taxon>
    </lineage>
</organism>
<sequence length="88" mass="10674">MNKILQFLFAFSFCLCITVIFFIGWSIIDEWIVFFDYGWNWNEYTATPIILWDIFFDNMLTILVITTCITSIGFFLYHYREKKIKSEL</sequence>
<protein>
    <submittedName>
        <fullName evidence="2">Uncharacterized protein</fullName>
    </submittedName>
</protein>
<keyword evidence="1" id="KW-0812">Transmembrane</keyword>
<keyword evidence="1" id="KW-1133">Transmembrane helix</keyword>
<comment type="caution">
    <text evidence="2">The sequence shown here is derived from an EMBL/GenBank/DDBJ whole genome shotgun (WGS) entry which is preliminary data.</text>
</comment>
<reference evidence="2" key="1">
    <citation type="journal article" date="2014" name="Front. Microbiol.">
        <title>High frequency of phylogenetically diverse reductive dehalogenase-homologous genes in deep subseafloor sedimentary metagenomes.</title>
        <authorList>
            <person name="Kawai M."/>
            <person name="Futagami T."/>
            <person name="Toyoda A."/>
            <person name="Takaki Y."/>
            <person name="Nishi S."/>
            <person name="Hori S."/>
            <person name="Arai W."/>
            <person name="Tsubouchi T."/>
            <person name="Morono Y."/>
            <person name="Uchiyama I."/>
            <person name="Ito T."/>
            <person name="Fujiyama A."/>
            <person name="Inagaki F."/>
            <person name="Takami H."/>
        </authorList>
    </citation>
    <scope>NUCLEOTIDE SEQUENCE</scope>
    <source>
        <strain evidence="2">Expedition CK06-06</strain>
    </source>
</reference>
<gene>
    <name evidence="2" type="ORF">S03H2_09972</name>
</gene>
<keyword evidence="1" id="KW-0472">Membrane</keyword>
<feature type="transmembrane region" description="Helical" evidence="1">
    <location>
        <begin position="59"/>
        <end position="79"/>
    </location>
</feature>